<accession>A0A2N8KH76</accession>
<reference evidence="3 4" key="1">
    <citation type="submission" date="2018-01" db="EMBL/GenBank/DDBJ databases">
        <title>The draft genome of an aniline degradation strain ANB-1.</title>
        <authorList>
            <person name="Zhang L."/>
            <person name="Jiang J."/>
        </authorList>
    </citation>
    <scope>NUCLEOTIDE SEQUENCE [LARGE SCALE GENOMIC DNA]</scope>
    <source>
        <strain evidence="3 4">ANB-1</strain>
    </source>
</reference>
<dbReference type="CDD" id="cd03020">
    <property type="entry name" value="DsbA_DsbC_DsbG"/>
    <property type="match status" value="1"/>
</dbReference>
<feature type="domain" description="Thioredoxin-like fold" evidence="2">
    <location>
        <begin position="123"/>
        <end position="254"/>
    </location>
</feature>
<dbReference type="Gene3D" id="3.10.450.70">
    <property type="entry name" value="Disulphide bond isomerase, DsbC/G, N-terminal"/>
    <property type="match status" value="1"/>
</dbReference>
<evidence type="ECO:0000256" key="1">
    <source>
        <dbReference type="RuleBase" id="RU364038"/>
    </source>
</evidence>
<dbReference type="AlphaFoldDB" id="A0A2N8KH76"/>
<dbReference type="InterPro" id="IPR051470">
    <property type="entry name" value="Thiol:disulfide_interchange"/>
</dbReference>
<gene>
    <name evidence="3" type="ORF">C1I89_17460</name>
</gene>
<comment type="similarity">
    <text evidence="1">Belongs to the thioredoxin family. DsbC subfamily.</text>
</comment>
<dbReference type="SUPFAM" id="SSF54423">
    <property type="entry name" value="DsbC/DsbG N-terminal domain-like"/>
    <property type="match status" value="1"/>
</dbReference>
<name>A0A2N8KH76_9BURK</name>
<proteinExistence type="inferred from homology"/>
<dbReference type="Pfam" id="PF13098">
    <property type="entry name" value="Thioredoxin_2"/>
    <property type="match status" value="1"/>
</dbReference>
<dbReference type="EMBL" id="POQS01000004">
    <property type="protein sequence ID" value="PND32807.1"/>
    <property type="molecule type" value="Genomic_DNA"/>
</dbReference>
<protein>
    <recommendedName>
        <fullName evidence="1">Thiol:disulfide interchange protein</fullName>
    </recommendedName>
</protein>
<evidence type="ECO:0000259" key="2">
    <source>
        <dbReference type="Pfam" id="PF13098"/>
    </source>
</evidence>
<keyword evidence="1" id="KW-0574">Periplasm</keyword>
<dbReference type="InterPro" id="IPR036249">
    <property type="entry name" value="Thioredoxin-like_sf"/>
</dbReference>
<dbReference type="PANTHER" id="PTHR35272:SF4">
    <property type="entry name" value="THIOL:DISULFIDE INTERCHANGE PROTEIN DSBG"/>
    <property type="match status" value="1"/>
</dbReference>
<organism evidence="3 4">
    <name type="scientific">Achromobacter pulmonis</name>
    <dbReference type="NCBI Taxonomy" id="1389932"/>
    <lineage>
        <taxon>Bacteria</taxon>
        <taxon>Pseudomonadati</taxon>
        <taxon>Pseudomonadota</taxon>
        <taxon>Betaproteobacteria</taxon>
        <taxon>Burkholderiales</taxon>
        <taxon>Alcaligenaceae</taxon>
        <taxon>Achromobacter</taxon>
    </lineage>
</organism>
<comment type="function">
    <text evidence="1">Required for disulfide bond formation in some periplasmic proteins. Acts by transferring its disulfide bond to other proteins and is reduced in the process.</text>
</comment>
<dbReference type="PANTHER" id="PTHR35272">
    <property type="entry name" value="THIOL:DISULFIDE INTERCHANGE PROTEIN DSBC-RELATED"/>
    <property type="match status" value="1"/>
</dbReference>
<dbReference type="InterPro" id="IPR033954">
    <property type="entry name" value="DiS-bond_Isoase_DsbC/G"/>
</dbReference>
<dbReference type="NCBIfam" id="NF008657">
    <property type="entry name" value="PRK11657.1"/>
    <property type="match status" value="1"/>
</dbReference>
<evidence type="ECO:0000313" key="3">
    <source>
        <dbReference type="EMBL" id="PND32807.1"/>
    </source>
</evidence>
<dbReference type="InterPro" id="IPR012336">
    <property type="entry name" value="Thioredoxin-like_fold"/>
</dbReference>
<comment type="subcellular location">
    <subcellularLocation>
        <location evidence="1">Periplasm</location>
    </subcellularLocation>
</comment>
<keyword evidence="1" id="KW-0732">Signal</keyword>
<dbReference type="GO" id="GO:0042597">
    <property type="term" value="C:periplasmic space"/>
    <property type="evidence" value="ECO:0007669"/>
    <property type="project" value="UniProtKB-SubCell"/>
</dbReference>
<dbReference type="InterPro" id="IPR009094">
    <property type="entry name" value="DiS-bond_isomerase_DsbC/G_N_sf"/>
</dbReference>
<sequence>MRTKPLARPLVAAACAALLAAPVHAGEPARPPVLKALETQGLTVIQEFKVADGLRGFAGAIQERPVAIYVTPDGTAIVGTRVDVEGRPIDAATLQDLVAKPMGKKVWSQLSESSWVLDGRSEAPRIVYTFSDANCPYCHQFWEASRPWVEAGKVQLRHILVGVIRDDSPAKAAAILRAPDPSAALQKNEQRFDQGGIEPASEVSDDVLEVLARNQMLMVSTGFRGTPGIVVREEDGTVKKFRGMPQGDQLNEVLGPR</sequence>
<dbReference type="Gene3D" id="3.40.30.10">
    <property type="entry name" value="Glutaredoxin"/>
    <property type="match status" value="1"/>
</dbReference>
<keyword evidence="1" id="KW-0676">Redox-active center</keyword>
<feature type="chain" id="PRO_5014491361" description="Thiol:disulfide interchange protein" evidence="1">
    <location>
        <begin position="26"/>
        <end position="257"/>
    </location>
</feature>
<evidence type="ECO:0000313" key="4">
    <source>
        <dbReference type="Proteomes" id="UP000235994"/>
    </source>
</evidence>
<keyword evidence="4" id="KW-1185">Reference proteome</keyword>
<comment type="caution">
    <text evidence="3">The sequence shown here is derived from an EMBL/GenBank/DDBJ whole genome shotgun (WGS) entry which is preliminary data.</text>
</comment>
<dbReference type="SUPFAM" id="SSF52833">
    <property type="entry name" value="Thioredoxin-like"/>
    <property type="match status" value="1"/>
</dbReference>
<dbReference type="Proteomes" id="UP000235994">
    <property type="component" value="Unassembled WGS sequence"/>
</dbReference>
<dbReference type="RefSeq" id="WP_102773925.1">
    <property type="nucleotide sequence ID" value="NZ_POQS01000004.1"/>
</dbReference>
<feature type="signal peptide" evidence="1">
    <location>
        <begin position="1"/>
        <end position="25"/>
    </location>
</feature>